<dbReference type="Pfam" id="PF20434">
    <property type="entry name" value="BD-FAE"/>
    <property type="match status" value="1"/>
</dbReference>
<accession>A0A4Y7Q4R3</accession>
<dbReference type="Gene3D" id="3.40.50.1820">
    <property type="entry name" value="alpha/beta hydrolase"/>
    <property type="match status" value="1"/>
</dbReference>
<dbReference type="InterPro" id="IPR049492">
    <property type="entry name" value="BD-FAE-like_dom"/>
</dbReference>
<dbReference type="EMBL" id="ML170176">
    <property type="protein sequence ID" value="TDL22162.1"/>
    <property type="molecule type" value="Genomic_DNA"/>
</dbReference>
<dbReference type="Pfam" id="PF00326">
    <property type="entry name" value="Peptidase_S9"/>
    <property type="match status" value="1"/>
</dbReference>
<dbReference type="PANTHER" id="PTHR48081:SF3">
    <property type="entry name" value="ALPHA_BETA HYDROLASE FOLD-3 DOMAIN-CONTAINING PROTEIN"/>
    <property type="match status" value="1"/>
</dbReference>
<evidence type="ECO:0000259" key="2">
    <source>
        <dbReference type="Pfam" id="PF00326"/>
    </source>
</evidence>
<dbReference type="GO" id="GO:0006508">
    <property type="term" value="P:proteolysis"/>
    <property type="evidence" value="ECO:0007669"/>
    <property type="project" value="InterPro"/>
</dbReference>
<name>A0A4Y7Q4R3_9AGAM</name>
<dbReference type="InterPro" id="IPR001375">
    <property type="entry name" value="Peptidase_S9_cat"/>
</dbReference>
<keyword evidence="5" id="KW-1185">Reference proteome</keyword>
<evidence type="ECO:0000256" key="1">
    <source>
        <dbReference type="ARBA" id="ARBA00022801"/>
    </source>
</evidence>
<evidence type="ECO:0000313" key="5">
    <source>
        <dbReference type="Proteomes" id="UP000294933"/>
    </source>
</evidence>
<dbReference type="OrthoDB" id="19653at2759"/>
<feature type="domain" description="Peptidase S9 prolyl oligopeptidase catalytic" evidence="2">
    <location>
        <begin position="278"/>
        <end position="358"/>
    </location>
</feature>
<dbReference type="Proteomes" id="UP000294933">
    <property type="component" value="Unassembled WGS sequence"/>
</dbReference>
<evidence type="ECO:0000259" key="3">
    <source>
        <dbReference type="Pfam" id="PF20434"/>
    </source>
</evidence>
<dbReference type="InterPro" id="IPR050300">
    <property type="entry name" value="GDXG_lipolytic_enzyme"/>
</dbReference>
<dbReference type="STRING" id="50990.A0A4Y7Q4R3"/>
<dbReference type="GO" id="GO:0008236">
    <property type="term" value="F:serine-type peptidase activity"/>
    <property type="evidence" value="ECO:0007669"/>
    <property type="project" value="InterPro"/>
</dbReference>
<dbReference type="AlphaFoldDB" id="A0A4Y7Q4R3"/>
<dbReference type="InterPro" id="IPR029058">
    <property type="entry name" value="AB_hydrolase_fold"/>
</dbReference>
<proteinExistence type="predicted"/>
<gene>
    <name evidence="4" type="ORF">BD410DRAFT_788870</name>
</gene>
<keyword evidence="1 4" id="KW-0378">Hydrolase</keyword>
<dbReference type="VEuPathDB" id="FungiDB:BD410DRAFT_788870"/>
<dbReference type="SUPFAM" id="SSF53474">
    <property type="entry name" value="alpha/beta-Hydrolases"/>
    <property type="match status" value="1"/>
</dbReference>
<evidence type="ECO:0000313" key="4">
    <source>
        <dbReference type="EMBL" id="TDL22162.1"/>
    </source>
</evidence>
<organism evidence="4 5">
    <name type="scientific">Rickenella mellea</name>
    <dbReference type="NCBI Taxonomy" id="50990"/>
    <lineage>
        <taxon>Eukaryota</taxon>
        <taxon>Fungi</taxon>
        <taxon>Dikarya</taxon>
        <taxon>Basidiomycota</taxon>
        <taxon>Agaricomycotina</taxon>
        <taxon>Agaricomycetes</taxon>
        <taxon>Hymenochaetales</taxon>
        <taxon>Rickenellaceae</taxon>
        <taxon>Rickenella</taxon>
    </lineage>
</organism>
<reference evidence="4 5" key="1">
    <citation type="submission" date="2018-06" db="EMBL/GenBank/DDBJ databases">
        <title>A transcriptomic atlas of mushroom development highlights an independent origin of complex multicellularity.</title>
        <authorList>
            <consortium name="DOE Joint Genome Institute"/>
            <person name="Krizsan K."/>
            <person name="Almasi E."/>
            <person name="Merenyi Z."/>
            <person name="Sahu N."/>
            <person name="Viragh M."/>
            <person name="Koszo T."/>
            <person name="Mondo S."/>
            <person name="Kiss B."/>
            <person name="Balint B."/>
            <person name="Kues U."/>
            <person name="Barry K."/>
            <person name="Hegedus J.C."/>
            <person name="Henrissat B."/>
            <person name="Johnson J."/>
            <person name="Lipzen A."/>
            <person name="Ohm R."/>
            <person name="Nagy I."/>
            <person name="Pangilinan J."/>
            <person name="Yan J."/>
            <person name="Xiong Y."/>
            <person name="Grigoriev I.V."/>
            <person name="Hibbett D.S."/>
            <person name="Nagy L.G."/>
        </authorList>
    </citation>
    <scope>NUCLEOTIDE SEQUENCE [LARGE SCALE GENOMIC DNA]</scope>
    <source>
        <strain evidence="4 5">SZMC22713</strain>
    </source>
</reference>
<feature type="domain" description="BD-FAE-like" evidence="3">
    <location>
        <begin position="36"/>
        <end position="145"/>
    </location>
</feature>
<sequence>MDCTTLAYKSIGDQQILLDIYLPSQCHLQSSHHWQSSKGLPTIVYFHAGGLMAGTRATWIPVWLFNRALTRGYAVLSADYRLLVPCTGHQILEDVRDLFTFVSKDLNRILFSSSKDGRRIDPESIVVAGSSGGAFCAYLAAIHANPKPKGVLSIYGMGGDVMCPHYLTEKTSPFFHGRPLMDPTEWSEFLHPISPGLPWTSAQPIAYAPQDSADPGCPIYPRMLVPRLYLQLGTFLDYFTGEHEPNISGRLRQALEGSYDSPISPEKLRPLVPKQHLPIFPQVNLSSSFPPTFLIHGEADSAVPVRESRNMYESLKRLAVMVELRLISGKEHSFDYKPGAEAEHSVVFNEAINFIDRCFT</sequence>
<protein>
    <submittedName>
        <fullName evidence="4">Alpha/beta-hydrolase</fullName>
    </submittedName>
</protein>
<dbReference type="PANTHER" id="PTHR48081">
    <property type="entry name" value="AB HYDROLASE SUPERFAMILY PROTEIN C4A8.06C"/>
    <property type="match status" value="1"/>
</dbReference>